<name>A0A5E7RG97_PSEFL</name>
<organism evidence="2 3">
    <name type="scientific">Pseudomonas fluorescens</name>
    <dbReference type="NCBI Taxonomy" id="294"/>
    <lineage>
        <taxon>Bacteria</taxon>
        <taxon>Pseudomonadati</taxon>
        <taxon>Pseudomonadota</taxon>
        <taxon>Gammaproteobacteria</taxon>
        <taxon>Pseudomonadales</taxon>
        <taxon>Pseudomonadaceae</taxon>
        <taxon>Pseudomonas</taxon>
    </lineage>
</organism>
<dbReference type="RefSeq" id="WP_224795409.1">
    <property type="nucleotide sequence ID" value="NZ_CABVJB010000002.1"/>
</dbReference>
<evidence type="ECO:0000313" key="2">
    <source>
        <dbReference type="EMBL" id="VVP72540.1"/>
    </source>
</evidence>
<protein>
    <recommendedName>
        <fullName evidence="1">ABC-three component systems C-terminal domain-containing protein</fullName>
    </recommendedName>
</protein>
<dbReference type="AlphaFoldDB" id="A0A5E7RG97"/>
<proteinExistence type="predicted"/>
<sequence length="333" mass="37558">MRINHGILIRALPADRLEDFVNDWLAQRYKDYHSHELWRGTGDLGRDVTGYVTENRMEGPWDNFQCKQLSKSLSESSSFVELGKIFMHSANGAYSLPRSYIFVAPQGVARAVQQFVSHPERFRKAFLDRWDADIAGRLVDNQTISLTSEIEEKIKAFDFTKIFWIDAARLAEDPACKPALVNWFGDDPGPSPRGVVPAEIQADESAYVGQLLKLYELKGPGIFPDAAAALASPEFGMHLRDQRTRFFDSVAFDRFYRDSTPEDYLVAFKDDIYHGVVEIHADDHANGLMRLNKVMQQAAILQASGILGKHAGPKVKQGTCHQFANEGRLPWNP</sequence>
<feature type="domain" description="ABC-three component systems C-terminal" evidence="1">
    <location>
        <begin position="204"/>
        <end position="331"/>
    </location>
</feature>
<evidence type="ECO:0000259" key="1">
    <source>
        <dbReference type="Pfam" id="PF20282"/>
    </source>
</evidence>
<gene>
    <name evidence="2" type="ORF">PS922_00930</name>
</gene>
<dbReference type="Proteomes" id="UP000325565">
    <property type="component" value="Unassembled WGS sequence"/>
</dbReference>
<dbReference type="Pfam" id="PF20282">
    <property type="entry name" value="CTD6"/>
    <property type="match status" value="1"/>
</dbReference>
<reference evidence="2 3" key="1">
    <citation type="submission" date="2019-09" db="EMBL/GenBank/DDBJ databases">
        <authorList>
            <person name="Chandra G."/>
            <person name="Truman W A."/>
        </authorList>
    </citation>
    <scope>NUCLEOTIDE SEQUENCE [LARGE SCALE GENOMIC DNA]</scope>
    <source>
        <strain evidence="2">PS922</strain>
    </source>
</reference>
<evidence type="ECO:0000313" key="3">
    <source>
        <dbReference type="Proteomes" id="UP000325565"/>
    </source>
</evidence>
<dbReference type="EMBL" id="CABVJB010000002">
    <property type="protein sequence ID" value="VVP72540.1"/>
    <property type="molecule type" value="Genomic_DNA"/>
</dbReference>
<accession>A0A5E7RG97</accession>
<dbReference type="InterPro" id="IPR046914">
    <property type="entry name" value="ABC-3C_CTD6"/>
</dbReference>